<gene>
    <name evidence="2" type="ORF">CEUSTIGMA_g6603.t1</name>
</gene>
<evidence type="ECO:0000256" key="1">
    <source>
        <dbReference type="SAM" id="Coils"/>
    </source>
</evidence>
<dbReference type="AlphaFoldDB" id="A0A250X7W2"/>
<reference evidence="2 3" key="1">
    <citation type="submission" date="2017-08" db="EMBL/GenBank/DDBJ databases">
        <title>Acidophilic green algal genome provides insights into adaptation to an acidic environment.</title>
        <authorList>
            <person name="Hirooka S."/>
            <person name="Hirose Y."/>
            <person name="Kanesaki Y."/>
            <person name="Higuchi S."/>
            <person name="Fujiwara T."/>
            <person name="Onuma R."/>
            <person name="Era A."/>
            <person name="Ohbayashi R."/>
            <person name="Uzuka A."/>
            <person name="Nozaki H."/>
            <person name="Yoshikawa H."/>
            <person name="Miyagishima S.Y."/>
        </authorList>
    </citation>
    <scope>NUCLEOTIDE SEQUENCE [LARGE SCALE GENOMIC DNA]</scope>
    <source>
        <strain evidence="2 3">NIES-2499</strain>
    </source>
</reference>
<keyword evidence="1" id="KW-0175">Coiled coil</keyword>
<name>A0A250X7W2_9CHLO</name>
<keyword evidence="3" id="KW-1185">Reference proteome</keyword>
<proteinExistence type="predicted"/>
<dbReference type="Proteomes" id="UP000232323">
    <property type="component" value="Unassembled WGS sequence"/>
</dbReference>
<dbReference type="EMBL" id="BEGY01000039">
    <property type="protein sequence ID" value="GAX79163.1"/>
    <property type="molecule type" value="Genomic_DNA"/>
</dbReference>
<feature type="coiled-coil region" evidence="1">
    <location>
        <begin position="72"/>
        <end position="140"/>
    </location>
</feature>
<sequence>MFNRIRNRLVDKSNNARLQDIARPDKPIEDFSEPASSRVHMPSVLLLSFLLLSTLFLLRYDNSQLSLAEHAIRDLKKTTNDMKNRMLDLNNEEIHAIAEDVLRNEAETLRKKAEGLQKQILDMEKELAAARADVAVQSRERRILARRLGMKTAGSIQQ</sequence>
<evidence type="ECO:0000313" key="3">
    <source>
        <dbReference type="Proteomes" id="UP000232323"/>
    </source>
</evidence>
<protein>
    <submittedName>
        <fullName evidence="2">Uncharacterized protein</fullName>
    </submittedName>
</protein>
<comment type="caution">
    <text evidence="2">The sequence shown here is derived from an EMBL/GenBank/DDBJ whole genome shotgun (WGS) entry which is preliminary data.</text>
</comment>
<organism evidence="2 3">
    <name type="scientific">Chlamydomonas eustigma</name>
    <dbReference type="NCBI Taxonomy" id="1157962"/>
    <lineage>
        <taxon>Eukaryota</taxon>
        <taxon>Viridiplantae</taxon>
        <taxon>Chlorophyta</taxon>
        <taxon>core chlorophytes</taxon>
        <taxon>Chlorophyceae</taxon>
        <taxon>CS clade</taxon>
        <taxon>Chlamydomonadales</taxon>
        <taxon>Chlamydomonadaceae</taxon>
        <taxon>Chlamydomonas</taxon>
    </lineage>
</organism>
<accession>A0A250X7W2</accession>
<evidence type="ECO:0000313" key="2">
    <source>
        <dbReference type="EMBL" id="GAX79163.1"/>
    </source>
</evidence>